<accession>A0A438IAM6</accession>
<evidence type="ECO:0000256" key="1">
    <source>
        <dbReference type="SAM" id="MobiDB-lite"/>
    </source>
</evidence>
<dbReference type="EMBL" id="QGNW01000127">
    <property type="protein sequence ID" value="RVW93775.1"/>
    <property type="molecule type" value="Genomic_DNA"/>
</dbReference>
<evidence type="ECO:0000313" key="4">
    <source>
        <dbReference type="Proteomes" id="UP000288805"/>
    </source>
</evidence>
<dbReference type="Proteomes" id="UP000288805">
    <property type="component" value="Unassembled WGS sequence"/>
</dbReference>
<dbReference type="InterPro" id="IPR013103">
    <property type="entry name" value="RVT_2"/>
</dbReference>
<evidence type="ECO:0000313" key="3">
    <source>
        <dbReference type="EMBL" id="RVW93775.1"/>
    </source>
</evidence>
<sequence length="216" mass="24182">MKVPKQFWADAISTACFFINRMPSTVLNDQIPYSILFPKKSLFPVEPRIFGSTCYVRDVRPSVTKLDPKALKFVQEYSRHQETREEIPAPTSSLSDPPSDLNLPIGLRKDSVSIPKTVKEALNHPGWYNAMLEEIQALEVNHTWNLVDLPIGKNVVGCKWVFAIKVNPDGLVAQLKARLVAKGYAQTYGVDYSDTFSPVARLASVRLIISIVASQH</sequence>
<organism evidence="3 4">
    <name type="scientific">Vitis vinifera</name>
    <name type="common">Grape</name>
    <dbReference type="NCBI Taxonomy" id="29760"/>
    <lineage>
        <taxon>Eukaryota</taxon>
        <taxon>Viridiplantae</taxon>
        <taxon>Streptophyta</taxon>
        <taxon>Embryophyta</taxon>
        <taxon>Tracheophyta</taxon>
        <taxon>Spermatophyta</taxon>
        <taxon>Magnoliopsida</taxon>
        <taxon>eudicotyledons</taxon>
        <taxon>Gunneridae</taxon>
        <taxon>Pentapetalae</taxon>
        <taxon>rosids</taxon>
        <taxon>Vitales</taxon>
        <taxon>Vitaceae</taxon>
        <taxon>Viteae</taxon>
        <taxon>Vitis</taxon>
    </lineage>
</organism>
<protein>
    <submittedName>
        <fullName evidence="3">Putative mitochondrial protein</fullName>
    </submittedName>
</protein>
<gene>
    <name evidence="3" type="primary">AtMg00820_22</name>
    <name evidence="3" type="ORF">CK203_043432</name>
</gene>
<evidence type="ECO:0000259" key="2">
    <source>
        <dbReference type="Pfam" id="PF07727"/>
    </source>
</evidence>
<proteinExistence type="predicted"/>
<feature type="region of interest" description="Disordered" evidence="1">
    <location>
        <begin position="81"/>
        <end position="100"/>
    </location>
</feature>
<dbReference type="Pfam" id="PF07727">
    <property type="entry name" value="RVT_2"/>
    <property type="match status" value="1"/>
</dbReference>
<feature type="domain" description="Reverse transcriptase Ty1/copia-type" evidence="2">
    <location>
        <begin position="141"/>
        <end position="214"/>
    </location>
</feature>
<dbReference type="AlphaFoldDB" id="A0A438IAM6"/>
<name>A0A438IAM6_VITVI</name>
<reference evidence="3 4" key="1">
    <citation type="journal article" date="2018" name="PLoS Genet.">
        <title>Population sequencing reveals clonal diversity and ancestral inbreeding in the grapevine cultivar Chardonnay.</title>
        <authorList>
            <person name="Roach M.J."/>
            <person name="Johnson D.L."/>
            <person name="Bohlmann J."/>
            <person name="van Vuuren H.J."/>
            <person name="Jones S.J."/>
            <person name="Pretorius I.S."/>
            <person name="Schmidt S.A."/>
            <person name="Borneman A.R."/>
        </authorList>
    </citation>
    <scope>NUCLEOTIDE SEQUENCE [LARGE SCALE GENOMIC DNA]</scope>
    <source>
        <strain evidence="4">cv. Chardonnay</strain>
        <tissue evidence="3">Leaf</tissue>
    </source>
</reference>
<comment type="caution">
    <text evidence="3">The sequence shown here is derived from an EMBL/GenBank/DDBJ whole genome shotgun (WGS) entry which is preliminary data.</text>
</comment>